<gene>
    <name evidence="2" type="ORF">B0J11DRAFT_31789</name>
</gene>
<reference evidence="2" key="1">
    <citation type="journal article" date="2021" name="Nat. Commun.">
        <title>Genetic determinants of endophytism in the Arabidopsis root mycobiome.</title>
        <authorList>
            <person name="Mesny F."/>
            <person name="Miyauchi S."/>
            <person name="Thiergart T."/>
            <person name="Pickel B."/>
            <person name="Atanasova L."/>
            <person name="Karlsson M."/>
            <person name="Huettel B."/>
            <person name="Barry K.W."/>
            <person name="Haridas S."/>
            <person name="Chen C."/>
            <person name="Bauer D."/>
            <person name="Andreopoulos W."/>
            <person name="Pangilinan J."/>
            <person name="LaButti K."/>
            <person name="Riley R."/>
            <person name="Lipzen A."/>
            <person name="Clum A."/>
            <person name="Drula E."/>
            <person name="Henrissat B."/>
            <person name="Kohler A."/>
            <person name="Grigoriev I.V."/>
            <person name="Martin F.M."/>
            <person name="Hacquard S."/>
        </authorList>
    </citation>
    <scope>NUCLEOTIDE SEQUENCE</scope>
    <source>
        <strain evidence="2">MPI-CAGE-CH-0243</strain>
    </source>
</reference>
<organism evidence="2 3">
    <name type="scientific">Dendryphion nanum</name>
    <dbReference type="NCBI Taxonomy" id="256645"/>
    <lineage>
        <taxon>Eukaryota</taxon>
        <taxon>Fungi</taxon>
        <taxon>Dikarya</taxon>
        <taxon>Ascomycota</taxon>
        <taxon>Pezizomycotina</taxon>
        <taxon>Dothideomycetes</taxon>
        <taxon>Pleosporomycetidae</taxon>
        <taxon>Pleosporales</taxon>
        <taxon>Torulaceae</taxon>
        <taxon>Dendryphion</taxon>
    </lineage>
</organism>
<dbReference type="PANTHER" id="PTHR38790">
    <property type="entry name" value="2EXR DOMAIN-CONTAINING PROTEIN-RELATED"/>
    <property type="match status" value="1"/>
</dbReference>
<dbReference type="PANTHER" id="PTHR38790:SF9">
    <property type="entry name" value="F-BOX DOMAIN-CONTAINING PROTEIN"/>
    <property type="match status" value="1"/>
</dbReference>
<protein>
    <submittedName>
        <fullName evidence="2">Uncharacterized protein</fullName>
    </submittedName>
</protein>
<dbReference type="EMBL" id="JAGMWT010000001">
    <property type="protein sequence ID" value="KAH7138974.1"/>
    <property type="molecule type" value="Genomic_DNA"/>
</dbReference>
<dbReference type="OrthoDB" id="62952at2759"/>
<feature type="region of interest" description="Disordered" evidence="1">
    <location>
        <begin position="53"/>
        <end position="92"/>
    </location>
</feature>
<proteinExistence type="predicted"/>
<accession>A0A9P9EKX3</accession>
<sequence length="364" mass="42212">MVRIPRRTHSVSGPPAVQFMLKDVACCCNMVKIHQFHNSMMALRRNPQRRCQAARNSIRESLSEPSESGLTPRHIHRQPVSPSPTDCTPENPFPFFNLPREVRDHVYSYLVVHRGKRTPIIEAKPIIRGQKKRATAQRTRQRLNFRRSQNGRRPITPREPVAEPTVHLNVLRVSRSMNYEASDYLYKNNWFAISIDNFPITNLETPYGWNFQQIKKLQVELQLKDAQRMNSYVDWRTFFAAFSSLRFLRIVPTFHSRYFEWAEAELRDWNSAHFIFRAFFRELLASIPDSVQYKLGPSLDPSDDMQLEGKTPVSTHLLQDMYIELGSSGIEGHYLEARQLAASRVVDIGGVAYQQCEKSCAFAL</sequence>
<evidence type="ECO:0000313" key="3">
    <source>
        <dbReference type="Proteomes" id="UP000700596"/>
    </source>
</evidence>
<evidence type="ECO:0000256" key="1">
    <source>
        <dbReference type="SAM" id="MobiDB-lite"/>
    </source>
</evidence>
<dbReference type="Proteomes" id="UP000700596">
    <property type="component" value="Unassembled WGS sequence"/>
</dbReference>
<name>A0A9P9EKX3_9PLEO</name>
<comment type="caution">
    <text evidence="2">The sequence shown here is derived from an EMBL/GenBank/DDBJ whole genome shotgun (WGS) entry which is preliminary data.</text>
</comment>
<dbReference type="AlphaFoldDB" id="A0A9P9EKX3"/>
<evidence type="ECO:0000313" key="2">
    <source>
        <dbReference type="EMBL" id="KAH7138974.1"/>
    </source>
</evidence>
<keyword evidence="3" id="KW-1185">Reference proteome</keyword>